<proteinExistence type="predicted"/>
<dbReference type="Proteomes" id="UP000239861">
    <property type="component" value="Unassembled WGS sequence"/>
</dbReference>
<dbReference type="Pfam" id="PF13672">
    <property type="entry name" value="PP2C_2"/>
    <property type="match status" value="1"/>
</dbReference>
<name>A0AB36ZXB4_9BACT</name>
<feature type="domain" description="PPM-type phosphatase" evidence="1">
    <location>
        <begin position="4"/>
        <end position="217"/>
    </location>
</feature>
<dbReference type="InterPro" id="IPR001932">
    <property type="entry name" value="PPM-type_phosphatase-like_dom"/>
</dbReference>
<evidence type="ECO:0000259" key="1">
    <source>
        <dbReference type="PROSITE" id="PS51746"/>
    </source>
</evidence>
<reference evidence="2 3" key="1">
    <citation type="submission" date="2018-02" db="EMBL/GenBank/DDBJ databases">
        <title>Subsurface microbial communities from deep shales in Ohio and West Virginia, USA.</title>
        <authorList>
            <person name="Wrighton K."/>
        </authorList>
    </citation>
    <scope>NUCLEOTIDE SEQUENCE [LARGE SCALE GENOMIC DNA]</scope>
    <source>
        <strain evidence="2 3">MARC-MIP3H16</strain>
    </source>
</reference>
<dbReference type="CDD" id="cd00143">
    <property type="entry name" value="PP2Cc"/>
    <property type="match status" value="1"/>
</dbReference>
<dbReference type="SUPFAM" id="SSF81606">
    <property type="entry name" value="PP2C-like"/>
    <property type="match status" value="1"/>
</dbReference>
<comment type="caution">
    <text evidence="2">The sequence shown here is derived from an EMBL/GenBank/DDBJ whole genome shotgun (WGS) entry which is preliminary data.</text>
</comment>
<dbReference type="PROSITE" id="PS51746">
    <property type="entry name" value="PPM_2"/>
    <property type="match status" value="1"/>
</dbReference>
<protein>
    <submittedName>
        <fullName evidence="2">Protein phosphatase/serine/threonine-protein phosphatase Stp1</fullName>
    </submittedName>
</protein>
<dbReference type="EMBL" id="PTIW01000011">
    <property type="protein sequence ID" value="PPK61324.1"/>
    <property type="molecule type" value="Genomic_DNA"/>
</dbReference>
<dbReference type="InterPro" id="IPR036457">
    <property type="entry name" value="PPM-type-like_dom_sf"/>
</dbReference>
<dbReference type="RefSeq" id="WP_079579877.1">
    <property type="nucleotide sequence ID" value="NZ_FUYO01000028.1"/>
</dbReference>
<evidence type="ECO:0000313" key="3">
    <source>
        <dbReference type="Proteomes" id="UP000239861"/>
    </source>
</evidence>
<evidence type="ECO:0000313" key="2">
    <source>
        <dbReference type="EMBL" id="PPK61324.1"/>
    </source>
</evidence>
<accession>A0AB36ZXB4</accession>
<sequence>MFESVYFTHPGYVRKSNEDSFFIDDKNCIWLVCDGMGGHNDGSFASHLITDLFEELVLTNSFSQNVEIIQNQLLKAHQLLQKQIRKTNTTIGTTVVLLYIYENRAVCFHCGDSRCYSYTNSLKCHTKDHSKLLNGKKVLTSAISAPSKSFILEKSSFYIDEINRFLLCSDGLYDFINEDTISYFMKQKEIKKSMDILITSVLKTKAQDNITAIIINKVFKL</sequence>
<dbReference type="Gene3D" id="3.60.40.10">
    <property type="entry name" value="PPM-type phosphatase domain"/>
    <property type="match status" value="1"/>
</dbReference>
<dbReference type="SMART" id="SM00331">
    <property type="entry name" value="PP2C_SIG"/>
    <property type="match status" value="1"/>
</dbReference>
<dbReference type="SMART" id="SM00332">
    <property type="entry name" value="PP2Cc"/>
    <property type="match status" value="1"/>
</dbReference>
<organism evidence="2 3">
    <name type="scientific">Malaciobacter marinus</name>
    <dbReference type="NCBI Taxonomy" id="505249"/>
    <lineage>
        <taxon>Bacteria</taxon>
        <taxon>Pseudomonadati</taxon>
        <taxon>Campylobacterota</taxon>
        <taxon>Epsilonproteobacteria</taxon>
        <taxon>Campylobacterales</taxon>
        <taxon>Arcobacteraceae</taxon>
        <taxon>Malaciobacter</taxon>
    </lineage>
</organism>
<gene>
    <name evidence="2" type="ORF">B0F89_11194</name>
</gene>
<dbReference type="AlphaFoldDB" id="A0AB36ZXB4"/>